<evidence type="ECO:0000256" key="9">
    <source>
        <dbReference type="ARBA" id="ARBA00022591"/>
    </source>
</evidence>
<keyword evidence="6" id="KW-1003">Cell membrane</keyword>
<sequence>ESAQRPKETSFPAPNSHTLSPETEEKAKVPFNLAGPFRSTVLQTPSAREAWPATADQEQAPEACERAGGRLRRPNIRLPLLASHSPWLHSLSRWSLTGVGSAAGHFPQQESQTSRKSEGEAGLRIRSRSLSKLEAEPRGTTGRRSPSIQSTTSGPPAPATLSSSPRLPVGETGTRGSSPQRSPETWGGVSSAPARRLGGGARRAGPGAPEKLALEFELEWLPQCPLPGLWASDPDRRRPQGRARGCESVDSSLGGLSRSSTVASLDTDSTKSSGQSNNTSDTCAEFRIKYVGAIEKLKFSEGKSLEGPLDLINYIDVAQQDGKLPFVPLEEEFIMGVSKYGIKVSTSDQYDVLHRHALYLIIRMVCYDDGLGAGRSLLALKTTDASNEEYSLWVYQCHSLVRFKLACLVSHSSDETVKPQRAYGLLRGRRDATHRA</sequence>
<keyword evidence="9" id="KW-0091">Biomineralization</keyword>
<dbReference type="FunFam" id="2.30.29.30:FF:000716">
    <property type="entry name" value="Integrin beta-1-binding protein 1"/>
    <property type="match status" value="1"/>
</dbReference>
<dbReference type="GO" id="GO:0016477">
    <property type="term" value="P:cell migration"/>
    <property type="evidence" value="ECO:0007669"/>
    <property type="project" value="UniProtKB-ARBA"/>
</dbReference>
<dbReference type="InterPro" id="IPR006020">
    <property type="entry name" value="PTB/PI_dom"/>
</dbReference>
<evidence type="ECO:0000256" key="13">
    <source>
        <dbReference type="ARBA" id="ARBA00022976"/>
    </source>
</evidence>
<evidence type="ECO:0000256" key="7">
    <source>
        <dbReference type="ARBA" id="ARBA00022490"/>
    </source>
</evidence>
<dbReference type="GO" id="GO:0005634">
    <property type="term" value="C:nucleus"/>
    <property type="evidence" value="ECO:0007669"/>
    <property type="project" value="UniProtKB-SubCell"/>
</dbReference>
<evidence type="ECO:0000256" key="15">
    <source>
        <dbReference type="ARBA" id="ARBA00023136"/>
    </source>
</evidence>
<keyword evidence="19" id="KW-0497">Mitogen</keyword>
<dbReference type="GO" id="GO:1900025">
    <property type="term" value="P:negative regulation of substrate adhesion-dependent cell spreading"/>
    <property type="evidence" value="ECO:0007669"/>
    <property type="project" value="UniProtKB-ARBA"/>
</dbReference>
<dbReference type="GO" id="GO:0051895">
    <property type="term" value="P:negative regulation of focal adhesion assembly"/>
    <property type="evidence" value="ECO:0007669"/>
    <property type="project" value="UniProtKB-ARBA"/>
</dbReference>
<dbReference type="Proteomes" id="UP000472241">
    <property type="component" value="Unplaced"/>
</dbReference>
<dbReference type="GO" id="GO:0005886">
    <property type="term" value="C:plasma membrane"/>
    <property type="evidence" value="ECO:0007669"/>
    <property type="project" value="UniProtKB-SubCell"/>
</dbReference>
<gene>
    <name evidence="24" type="primary">ITGB1BP1</name>
</gene>
<keyword evidence="25" id="KW-1185">Reference proteome</keyword>
<evidence type="ECO:0000259" key="23">
    <source>
        <dbReference type="SMART" id="SM00462"/>
    </source>
</evidence>
<comment type="subcellular location">
    <subcellularLocation>
        <location evidence="2">Cell membrane</location>
    </subcellularLocation>
    <subcellularLocation>
        <location evidence="5">Cell projection</location>
        <location evidence="5">Lamellipodium</location>
    </subcellularLocation>
    <subcellularLocation>
        <location evidence="4">Cell projection</location>
        <location evidence="4">Ruffle</location>
    </subcellularLocation>
    <subcellularLocation>
        <location evidence="3">Cytoplasm</location>
        <location evidence="3">Cytoskeleton</location>
    </subcellularLocation>
    <subcellularLocation>
        <location evidence="1">Nucleus</location>
    </subcellularLocation>
</comment>
<keyword evidence="13" id="KW-0914">Notch signaling pathway</keyword>
<dbReference type="Pfam" id="PF10480">
    <property type="entry name" value="ICAP-1_inte_bdg"/>
    <property type="match status" value="1"/>
</dbReference>
<evidence type="ECO:0000313" key="24">
    <source>
        <dbReference type="Ensembl" id="ENSLCNP00005011217.1"/>
    </source>
</evidence>
<feature type="compositionally biased region" description="Polar residues" evidence="22">
    <location>
        <begin position="142"/>
        <end position="165"/>
    </location>
</feature>
<feature type="compositionally biased region" description="Basic and acidic residues" evidence="22">
    <location>
        <begin position="113"/>
        <end position="123"/>
    </location>
</feature>
<keyword evidence="17" id="KW-0206">Cytoskeleton</keyword>
<evidence type="ECO:0000256" key="17">
    <source>
        <dbReference type="ARBA" id="ARBA00023212"/>
    </source>
</evidence>
<evidence type="ECO:0000256" key="3">
    <source>
        <dbReference type="ARBA" id="ARBA00004245"/>
    </source>
</evidence>
<dbReference type="GO" id="GO:0001726">
    <property type="term" value="C:ruffle"/>
    <property type="evidence" value="ECO:0007669"/>
    <property type="project" value="UniProtKB-SubCell"/>
</dbReference>
<keyword evidence="8" id="KW-0597">Phosphoprotein</keyword>
<feature type="compositionally biased region" description="Polar residues" evidence="22">
    <location>
        <begin position="174"/>
        <end position="183"/>
    </location>
</feature>
<feature type="compositionally biased region" description="Polar residues" evidence="22">
    <location>
        <begin position="257"/>
        <end position="279"/>
    </location>
</feature>
<dbReference type="Ensembl" id="ENSLCNT00005012579.1">
    <property type="protein sequence ID" value="ENSLCNP00005011217.1"/>
    <property type="gene ID" value="ENSLCNG00005007344.1"/>
</dbReference>
<protein>
    <recommendedName>
        <fullName evidence="21">Integrin beta-1-binding protein 1</fullName>
    </recommendedName>
</protein>
<evidence type="ECO:0000256" key="6">
    <source>
        <dbReference type="ARBA" id="ARBA00022475"/>
    </source>
</evidence>
<dbReference type="GO" id="GO:0007219">
    <property type="term" value="P:Notch signaling pathway"/>
    <property type="evidence" value="ECO:0007669"/>
    <property type="project" value="UniProtKB-KW"/>
</dbReference>
<dbReference type="GO" id="GO:0030336">
    <property type="term" value="P:negative regulation of cell migration"/>
    <property type="evidence" value="ECO:0007669"/>
    <property type="project" value="UniProtKB-ARBA"/>
</dbReference>
<organism evidence="24 25">
    <name type="scientific">Lynx canadensis</name>
    <name type="common">Canada lynx</name>
    <name type="synonym">Felis canadensis</name>
    <dbReference type="NCBI Taxonomy" id="61383"/>
    <lineage>
        <taxon>Eukaryota</taxon>
        <taxon>Metazoa</taxon>
        <taxon>Chordata</taxon>
        <taxon>Craniata</taxon>
        <taxon>Vertebrata</taxon>
        <taxon>Euteleostomi</taxon>
        <taxon>Mammalia</taxon>
        <taxon>Eutheria</taxon>
        <taxon>Laurasiatheria</taxon>
        <taxon>Carnivora</taxon>
        <taxon>Feliformia</taxon>
        <taxon>Felidae</taxon>
        <taxon>Felinae</taxon>
        <taxon>Lynx</taxon>
    </lineage>
</organism>
<accession>A0A667GUE5</accession>
<keyword evidence="7" id="KW-0963">Cytoplasm</keyword>
<evidence type="ECO:0000256" key="18">
    <source>
        <dbReference type="ARBA" id="ARBA00023242"/>
    </source>
</evidence>
<dbReference type="InterPro" id="IPR019517">
    <property type="entry name" value="Integrin-bd_ICAP-1"/>
</dbReference>
<dbReference type="PANTHER" id="PTHR32055:SF1">
    <property type="entry name" value="INTEGRIN BETA-1-BINDING PROTEIN 1"/>
    <property type="match status" value="1"/>
</dbReference>
<evidence type="ECO:0000256" key="22">
    <source>
        <dbReference type="SAM" id="MobiDB-lite"/>
    </source>
</evidence>
<reference evidence="24" key="2">
    <citation type="submission" date="2025-09" db="UniProtKB">
        <authorList>
            <consortium name="Ensembl"/>
        </authorList>
    </citation>
    <scope>IDENTIFICATION</scope>
</reference>
<evidence type="ECO:0000256" key="19">
    <source>
        <dbReference type="ARBA" id="ARBA00023246"/>
    </source>
</evidence>
<evidence type="ECO:0000256" key="8">
    <source>
        <dbReference type="ARBA" id="ARBA00022553"/>
    </source>
</evidence>
<dbReference type="GO" id="GO:0007155">
    <property type="term" value="P:cell adhesion"/>
    <property type="evidence" value="ECO:0007669"/>
    <property type="project" value="UniProtKB-KW"/>
</dbReference>
<feature type="compositionally biased region" description="Polar residues" evidence="22">
    <location>
        <begin position="12"/>
        <end position="21"/>
    </location>
</feature>
<keyword evidence="11" id="KW-0221">Differentiation</keyword>
<keyword evidence="18" id="KW-0539">Nucleus</keyword>
<evidence type="ECO:0000256" key="5">
    <source>
        <dbReference type="ARBA" id="ARBA00004510"/>
    </source>
</evidence>
<dbReference type="Gene3D" id="6.20.360.10">
    <property type="match status" value="1"/>
</dbReference>
<dbReference type="GO" id="GO:0009966">
    <property type="term" value="P:regulation of signal transduction"/>
    <property type="evidence" value="ECO:0007669"/>
    <property type="project" value="UniProtKB-ARBA"/>
</dbReference>
<keyword evidence="10" id="KW-0037">Angiogenesis</keyword>
<proteinExistence type="predicted"/>
<evidence type="ECO:0000256" key="10">
    <source>
        <dbReference type="ARBA" id="ARBA00022657"/>
    </source>
</evidence>
<evidence type="ECO:0000313" key="25">
    <source>
        <dbReference type="Proteomes" id="UP000472241"/>
    </source>
</evidence>
<dbReference type="GO" id="GO:0030154">
    <property type="term" value="P:cell differentiation"/>
    <property type="evidence" value="ECO:0007669"/>
    <property type="project" value="UniProtKB-KW"/>
</dbReference>
<dbReference type="GO" id="GO:0072657">
    <property type="term" value="P:protein localization to membrane"/>
    <property type="evidence" value="ECO:0007669"/>
    <property type="project" value="UniProtKB-ARBA"/>
</dbReference>
<evidence type="ECO:0000256" key="1">
    <source>
        <dbReference type="ARBA" id="ARBA00004123"/>
    </source>
</evidence>
<dbReference type="GO" id="GO:0005178">
    <property type="term" value="F:integrin binding"/>
    <property type="evidence" value="ECO:0007669"/>
    <property type="project" value="TreeGrafter"/>
</dbReference>
<dbReference type="GO" id="GO:0031214">
    <property type="term" value="P:biomineral tissue development"/>
    <property type="evidence" value="ECO:0007669"/>
    <property type="project" value="UniProtKB-KW"/>
</dbReference>
<feature type="region of interest" description="Disordered" evidence="22">
    <location>
        <begin position="103"/>
        <end position="206"/>
    </location>
</feature>
<dbReference type="GO" id="GO:0090313">
    <property type="term" value="P:regulation of protein targeting to membrane"/>
    <property type="evidence" value="ECO:0007669"/>
    <property type="project" value="UniProtKB-ARBA"/>
</dbReference>
<name>A0A667GUE5_LYNCA</name>
<evidence type="ECO:0000256" key="4">
    <source>
        <dbReference type="ARBA" id="ARBA00004466"/>
    </source>
</evidence>
<keyword evidence="16" id="KW-0804">Transcription</keyword>
<evidence type="ECO:0000256" key="20">
    <source>
        <dbReference type="ARBA" id="ARBA00023273"/>
    </source>
</evidence>
<dbReference type="GO" id="GO:0033622">
    <property type="term" value="P:integrin activation"/>
    <property type="evidence" value="ECO:0007669"/>
    <property type="project" value="UniProtKB-ARBA"/>
</dbReference>
<dbReference type="CDD" id="cd13163">
    <property type="entry name" value="PTB_ICAP1"/>
    <property type="match status" value="1"/>
</dbReference>
<dbReference type="SMART" id="SM00462">
    <property type="entry name" value="PTB"/>
    <property type="match status" value="1"/>
</dbReference>
<keyword evidence="14" id="KW-0805">Transcription regulation</keyword>
<feature type="region of interest" description="Disordered" evidence="22">
    <location>
        <begin position="1"/>
        <end position="63"/>
    </location>
</feature>
<evidence type="ECO:0000256" key="16">
    <source>
        <dbReference type="ARBA" id="ARBA00023163"/>
    </source>
</evidence>
<dbReference type="PANTHER" id="PTHR32055">
    <property type="entry name" value="INTEGRIN BETA-1-BINDING PROTEIN 1"/>
    <property type="match status" value="1"/>
</dbReference>
<dbReference type="GO" id="GO:0030027">
    <property type="term" value="C:lamellipodium"/>
    <property type="evidence" value="ECO:0007669"/>
    <property type="project" value="UniProtKB-SubCell"/>
</dbReference>
<evidence type="ECO:0000256" key="12">
    <source>
        <dbReference type="ARBA" id="ARBA00022889"/>
    </source>
</evidence>
<keyword evidence="15" id="KW-0472">Membrane</keyword>
<evidence type="ECO:0000256" key="11">
    <source>
        <dbReference type="ARBA" id="ARBA00022782"/>
    </source>
</evidence>
<feature type="domain" description="PID" evidence="23">
    <location>
        <begin position="281"/>
        <end position="420"/>
    </location>
</feature>
<dbReference type="AlphaFoldDB" id="A0A667GUE5"/>
<dbReference type="GO" id="GO:0051781">
    <property type="term" value="P:positive regulation of cell division"/>
    <property type="evidence" value="ECO:0007669"/>
    <property type="project" value="UniProtKB-KW"/>
</dbReference>
<keyword evidence="12" id="KW-0130">Cell adhesion</keyword>
<keyword evidence="20" id="KW-0966">Cell projection</keyword>
<feature type="region of interest" description="Disordered" evidence="22">
    <location>
        <begin position="229"/>
        <end position="279"/>
    </location>
</feature>
<dbReference type="GO" id="GO:0001525">
    <property type="term" value="P:angiogenesis"/>
    <property type="evidence" value="ECO:0007669"/>
    <property type="project" value="UniProtKB-KW"/>
</dbReference>
<evidence type="ECO:0000256" key="14">
    <source>
        <dbReference type="ARBA" id="ARBA00023015"/>
    </source>
</evidence>
<evidence type="ECO:0000256" key="2">
    <source>
        <dbReference type="ARBA" id="ARBA00004236"/>
    </source>
</evidence>
<evidence type="ECO:0000256" key="21">
    <source>
        <dbReference type="ARBA" id="ARBA00073517"/>
    </source>
</evidence>
<dbReference type="GO" id="GO:0005856">
    <property type="term" value="C:cytoskeleton"/>
    <property type="evidence" value="ECO:0007669"/>
    <property type="project" value="UniProtKB-SubCell"/>
</dbReference>
<reference evidence="24" key="1">
    <citation type="submission" date="2025-08" db="UniProtKB">
        <authorList>
            <consortium name="Ensembl"/>
        </authorList>
    </citation>
    <scope>IDENTIFICATION</scope>
</reference>